<evidence type="ECO:0000256" key="2">
    <source>
        <dbReference type="ARBA" id="ARBA00022670"/>
    </source>
</evidence>
<evidence type="ECO:0000313" key="7">
    <source>
        <dbReference type="EMBL" id="TGZ63505.1"/>
    </source>
</evidence>
<gene>
    <name evidence="7" type="ORF">CRM22_006852</name>
</gene>
<name>A0A4S2LIU1_OPIFE</name>
<dbReference type="InterPro" id="IPR042269">
    <property type="entry name" value="Ser_carbopepase_S28_SKS"/>
</dbReference>
<dbReference type="GO" id="GO:0008239">
    <property type="term" value="F:dipeptidyl-peptidase activity"/>
    <property type="evidence" value="ECO:0007669"/>
    <property type="project" value="TreeGrafter"/>
</dbReference>
<protein>
    <submittedName>
        <fullName evidence="7">Uncharacterized protein</fullName>
    </submittedName>
</protein>
<dbReference type="AlphaFoldDB" id="A0A4S2LIU1"/>
<proteinExistence type="inferred from homology"/>
<dbReference type="Gene3D" id="3.40.50.1820">
    <property type="entry name" value="alpha/beta hydrolase"/>
    <property type="match status" value="1"/>
</dbReference>
<keyword evidence="5" id="KW-0325">Glycoprotein</keyword>
<organism evidence="7 8">
    <name type="scientific">Opisthorchis felineus</name>
    <dbReference type="NCBI Taxonomy" id="147828"/>
    <lineage>
        <taxon>Eukaryota</taxon>
        <taxon>Metazoa</taxon>
        <taxon>Spiralia</taxon>
        <taxon>Lophotrochozoa</taxon>
        <taxon>Platyhelminthes</taxon>
        <taxon>Trematoda</taxon>
        <taxon>Digenea</taxon>
        <taxon>Opisthorchiida</taxon>
        <taxon>Opisthorchiata</taxon>
        <taxon>Opisthorchiidae</taxon>
        <taxon>Opisthorchis</taxon>
    </lineage>
</organism>
<dbReference type="EMBL" id="SJOL01007141">
    <property type="protein sequence ID" value="TGZ63505.1"/>
    <property type="molecule type" value="Genomic_DNA"/>
</dbReference>
<comment type="caution">
    <text evidence="7">The sequence shown here is derived from an EMBL/GenBank/DDBJ whole genome shotgun (WGS) entry which is preliminary data.</text>
</comment>
<sequence length="473" mass="53698">MIYLTAIAVFCLLDCSANQFAIPWPPKEQYFTQRVDHMNFQPANITYRMRYLYEDKWYKSGGPIFFYCGNEGDVLGFWNNSGFIFHLASRMDAMVVFAEHRYYGKSLPFKKSFSQPYIQYLSIEQTLADYANLIKHLKEKYGRDNTAVIAFGGSYGGMLAAYMRASYPHLVAGAIASSAPVNWVAGLGTIHQFFEHVTDDYNQVNPQCVARVKKAYDLLERMVMGDIRALAPISKQMKLCKPMHSIFDFVWMLKWSRNAFVMMAMLDYPTNNSFISQLPAYPVNVSCAKILAAPDVISALRDAVSVWYNSSQDLTCFDYKAQFTDCADDTGCGTGNDALSWDFQSCTEMNLFDASESTTGVMFPSLPKSKSTVESYCRSRWGVIPAFDQLATFYSPKRWKWTSNIVFSNGDLDPWMRGGILEDPSPSVRALIIHGGAHHLDLRMPDPADPPSVRKVRDLEEKLILSWIDQDRL</sequence>
<comment type="similarity">
    <text evidence="1">Belongs to the peptidase S28 family.</text>
</comment>
<dbReference type="Gene3D" id="1.20.120.980">
    <property type="entry name" value="Serine carboxypeptidase S28, SKS domain"/>
    <property type="match status" value="1"/>
</dbReference>
<keyword evidence="2" id="KW-0645">Protease</keyword>
<dbReference type="OrthoDB" id="2130629at2759"/>
<evidence type="ECO:0000313" key="8">
    <source>
        <dbReference type="Proteomes" id="UP000308267"/>
    </source>
</evidence>
<dbReference type="GO" id="GO:0031982">
    <property type="term" value="C:vesicle"/>
    <property type="evidence" value="ECO:0007669"/>
    <property type="project" value="TreeGrafter"/>
</dbReference>
<dbReference type="PANTHER" id="PTHR11010">
    <property type="entry name" value="PROTEASE S28 PRO-X CARBOXYPEPTIDASE-RELATED"/>
    <property type="match status" value="1"/>
</dbReference>
<dbReference type="Proteomes" id="UP000308267">
    <property type="component" value="Unassembled WGS sequence"/>
</dbReference>
<evidence type="ECO:0000256" key="5">
    <source>
        <dbReference type="ARBA" id="ARBA00023180"/>
    </source>
</evidence>
<evidence type="ECO:0000256" key="3">
    <source>
        <dbReference type="ARBA" id="ARBA00022729"/>
    </source>
</evidence>
<reference evidence="7 8" key="1">
    <citation type="journal article" date="2019" name="BMC Genomics">
        <title>New insights from Opisthorchis felineus genome: update on genomics of the epidemiologically important liver flukes.</title>
        <authorList>
            <person name="Ershov N.I."/>
            <person name="Mordvinov V.A."/>
            <person name="Prokhortchouk E.B."/>
            <person name="Pakharukova M.Y."/>
            <person name="Gunbin K.V."/>
            <person name="Ustyantsev K."/>
            <person name="Genaev M.A."/>
            <person name="Blinov A.G."/>
            <person name="Mazur A."/>
            <person name="Boulygina E."/>
            <person name="Tsygankova S."/>
            <person name="Khrameeva E."/>
            <person name="Chekanov N."/>
            <person name="Fan G."/>
            <person name="Xiao A."/>
            <person name="Zhang H."/>
            <person name="Xu X."/>
            <person name="Yang H."/>
            <person name="Solovyev V."/>
            <person name="Lee S.M."/>
            <person name="Liu X."/>
            <person name="Afonnikov D.A."/>
            <person name="Skryabin K.G."/>
        </authorList>
    </citation>
    <scope>NUCLEOTIDE SEQUENCE [LARGE SCALE GENOMIC DNA]</scope>
    <source>
        <strain evidence="7">AK-0245</strain>
        <tissue evidence="7">Whole organism</tissue>
    </source>
</reference>
<evidence type="ECO:0000256" key="6">
    <source>
        <dbReference type="SAM" id="SignalP"/>
    </source>
</evidence>
<feature type="chain" id="PRO_5020437560" evidence="6">
    <location>
        <begin position="18"/>
        <end position="473"/>
    </location>
</feature>
<dbReference type="STRING" id="147828.A0A4S2LIU1"/>
<keyword evidence="3 6" id="KW-0732">Signal</keyword>
<keyword evidence="8" id="KW-1185">Reference proteome</keyword>
<keyword evidence="4" id="KW-0378">Hydrolase</keyword>
<accession>A0A4S2LIU1</accession>
<dbReference type="GO" id="GO:0070008">
    <property type="term" value="F:serine-type exopeptidase activity"/>
    <property type="evidence" value="ECO:0007669"/>
    <property type="project" value="InterPro"/>
</dbReference>
<evidence type="ECO:0000256" key="4">
    <source>
        <dbReference type="ARBA" id="ARBA00022801"/>
    </source>
</evidence>
<dbReference type="InterPro" id="IPR008758">
    <property type="entry name" value="Peptidase_S28"/>
</dbReference>
<dbReference type="PANTHER" id="PTHR11010:SF107">
    <property type="entry name" value="DIPEPTIDYL PEPTIDASE 2"/>
    <property type="match status" value="1"/>
</dbReference>
<dbReference type="SUPFAM" id="SSF53474">
    <property type="entry name" value="alpha/beta-Hydrolases"/>
    <property type="match status" value="2"/>
</dbReference>
<dbReference type="Pfam" id="PF05577">
    <property type="entry name" value="Peptidase_S28"/>
    <property type="match status" value="1"/>
</dbReference>
<feature type="signal peptide" evidence="6">
    <location>
        <begin position="1"/>
        <end position="17"/>
    </location>
</feature>
<evidence type="ECO:0000256" key="1">
    <source>
        <dbReference type="ARBA" id="ARBA00011079"/>
    </source>
</evidence>
<dbReference type="GO" id="GO:0006508">
    <property type="term" value="P:proteolysis"/>
    <property type="evidence" value="ECO:0007669"/>
    <property type="project" value="UniProtKB-KW"/>
</dbReference>
<dbReference type="InterPro" id="IPR029058">
    <property type="entry name" value="AB_hydrolase_fold"/>
</dbReference>